<dbReference type="GO" id="GO:1990481">
    <property type="term" value="P:mRNA pseudouridine synthesis"/>
    <property type="evidence" value="ECO:0007669"/>
    <property type="project" value="TreeGrafter"/>
</dbReference>
<accession>A0A1G2HHI4</accession>
<dbReference type="GO" id="GO:0006400">
    <property type="term" value="P:tRNA modification"/>
    <property type="evidence" value="ECO:0007669"/>
    <property type="project" value="TreeGrafter"/>
</dbReference>
<keyword evidence="5" id="KW-0413">Isomerase</keyword>
<feature type="domain" description="Pseudouridine synthase II N-terminal" evidence="6">
    <location>
        <begin position="29"/>
        <end position="169"/>
    </location>
</feature>
<evidence type="ECO:0000256" key="1">
    <source>
        <dbReference type="ARBA" id="ARBA00000385"/>
    </source>
</evidence>
<evidence type="ECO:0000259" key="6">
    <source>
        <dbReference type="Pfam" id="PF01509"/>
    </source>
</evidence>
<comment type="caution">
    <text evidence="7">The sequence shown here is derived from an EMBL/GenBank/DDBJ whole genome shotgun (WGS) entry which is preliminary data.</text>
</comment>
<keyword evidence="4" id="KW-0819">tRNA processing</keyword>
<comment type="similarity">
    <text evidence="2">Belongs to the pseudouridine synthase TruB family. Type 1 subfamily.</text>
</comment>
<organism evidence="7 8">
    <name type="scientific">Candidatus Spechtbacteria bacterium RIFCSPLOWO2_12_FULL_38_22</name>
    <dbReference type="NCBI Taxonomy" id="1802165"/>
    <lineage>
        <taxon>Bacteria</taxon>
        <taxon>Candidatus Spechtiibacteriota</taxon>
    </lineage>
</organism>
<dbReference type="STRING" id="1802165.A3F94_03030"/>
<evidence type="ECO:0000313" key="8">
    <source>
        <dbReference type="Proteomes" id="UP000176770"/>
    </source>
</evidence>
<dbReference type="Proteomes" id="UP000176770">
    <property type="component" value="Unassembled WGS sequence"/>
</dbReference>
<dbReference type="PANTHER" id="PTHR13767">
    <property type="entry name" value="TRNA-PSEUDOURIDINE SYNTHASE"/>
    <property type="match status" value="1"/>
</dbReference>
<dbReference type="InterPro" id="IPR002501">
    <property type="entry name" value="PsdUridine_synth_N"/>
</dbReference>
<sequence>MKVLNIYKPLGKSPLEAIELFRKQNPKYKDIKLGYAGRLDPMAEGVLLVLVGEELKNQKKYWTLNKKYEAEILLGFGTDAYDILGIPKMSQLSIINYPLSSGKNVEQKKIKKVLKNFEGKLTFGYPPYSSRTVNGKPLFWWARQDRLSEIEIPKKTICIKKMKLLKITEIKKEELKNLIIHRINLVKGDFRQELIKTAWEKTLQETTQEKFMIIKIKTRVSSGTYIRTIADELGKKLNTRALLLHLKRTQVGNYTIKKSQQLE</sequence>
<dbReference type="AlphaFoldDB" id="A0A1G2HHI4"/>
<gene>
    <name evidence="7" type="ORF">A3F94_03030</name>
</gene>
<dbReference type="InterPro" id="IPR014780">
    <property type="entry name" value="tRNA_psdUridine_synth_TruB"/>
</dbReference>
<name>A0A1G2HHI4_9BACT</name>
<dbReference type="Pfam" id="PF01509">
    <property type="entry name" value="TruB_N"/>
    <property type="match status" value="1"/>
</dbReference>
<evidence type="ECO:0000256" key="5">
    <source>
        <dbReference type="ARBA" id="ARBA00023235"/>
    </source>
</evidence>
<dbReference type="GO" id="GO:0160148">
    <property type="term" value="F:tRNA pseudouridine(55) synthase activity"/>
    <property type="evidence" value="ECO:0007669"/>
    <property type="project" value="UniProtKB-EC"/>
</dbReference>
<reference evidence="7 8" key="1">
    <citation type="journal article" date="2016" name="Nat. Commun.">
        <title>Thousands of microbial genomes shed light on interconnected biogeochemical processes in an aquifer system.</title>
        <authorList>
            <person name="Anantharaman K."/>
            <person name="Brown C.T."/>
            <person name="Hug L.A."/>
            <person name="Sharon I."/>
            <person name="Castelle C.J."/>
            <person name="Probst A.J."/>
            <person name="Thomas B.C."/>
            <person name="Singh A."/>
            <person name="Wilkins M.J."/>
            <person name="Karaoz U."/>
            <person name="Brodie E.L."/>
            <person name="Williams K.H."/>
            <person name="Hubbard S.S."/>
            <person name="Banfield J.F."/>
        </authorList>
    </citation>
    <scope>NUCLEOTIDE SEQUENCE [LARGE SCALE GENOMIC DNA]</scope>
</reference>
<dbReference type="EMBL" id="MHOK01000012">
    <property type="protein sequence ID" value="OGZ61955.1"/>
    <property type="molecule type" value="Genomic_DNA"/>
</dbReference>
<dbReference type="EC" id="5.4.99.25" evidence="3"/>
<evidence type="ECO:0000313" key="7">
    <source>
        <dbReference type="EMBL" id="OGZ61955.1"/>
    </source>
</evidence>
<dbReference type="Gene3D" id="3.30.2350.10">
    <property type="entry name" value="Pseudouridine synthase"/>
    <property type="match status" value="1"/>
</dbReference>
<dbReference type="GO" id="GO:0003723">
    <property type="term" value="F:RNA binding"/>
    <property type="evidence" value="ECO:0007669"/>
    <property type="project" value="InterPro"/>
</dbReference>
<evidence type="ECO:0000256" key="4">
    <source>
        <dbReference type="ARBA" id="ARBA00022694"/>
    </source>
</evidence>
<dbReference type="SUPFAM" id="SSF55120">
    <property type="entry name" value="Pseudouridine synthase"/>
    <property type="match status" value="1"/>
</dbReference>
<dbReference type="InterPro" id="IPR020103">
    <property type="entry name" value="PsdUridine_synth_cat_dom_sf"/>
</dbReference>
<comment type="catalytic activity">
    <reaction evidence="1">
        <text>uridine(55) in tRNA = pseudouridine(55) in tRNA</text>
        <dbReference type="Rhea" id="RHEA:42532"/>
        <dbReference type="Rhea" id="RHEA-COMP:10101"/>
        <dbReference type="Rhea" id="RHEA-COMP:10102"/>
        <dbReference type="ChEBI" id="CHEBI:65314"/>
        <dbReference type="ChEBI" id="CHEBI:65315"/>
        <dbReference type="EC" id="5.4.99.25"/>
    </reaction>
</comment>
<proteinExistence type="inferred from homology"/>
<evidence type="ECO:0000256" key="2">
    <source>
        <dbReference type="ARBA" id="ARBA00005642"/>
    </source>
</evidence>
<protein>
    <recommendedName>
        <fullName evidence="3">tRNA pseudouridine(55) synthase</fullName>
        <ecNumber evidence="3">5.4.99.25</ecNumber>
    </recommendedName>
</protein>
<evidence type="ECO:0000256" key="3">
    <source>
        <dbReference type="ARBA" id="ARBA00012787"/>
    </source>
</evidence>
<dbReference type="PANTHER" id="PTHR13767:SF2">
    <property type="entry name" value="PSEUDOURIDYLATE SYNTHASE TRUB1"/>
    <property type="match status" value="1"/>
</dbReference>